<organism evidence="1 2">
    <name type="scientific">Hymenolepis diminuta</name>
    <name type="common">Rat tapeworm</name>
    <dbReference type="NCBI Taxonomy" id="6216"/>
    <lineage>
        <taxon>Eukaryota</taxon>
        <taxon>Metazoa</taxon>
        <taxon>Spiralia</taxon>
        <taxon>Lophotrochozoa</taxon>
        <taxon>Platyhelminthes</taxon>
        <taxon>Cestoda</taxon>
        <taxon>Eucestoda</taxon>
        <taxon>Cyclophyllidea</taxon>
        <taxon>Hymenolepididae</taxon>
        <taxon>Hymenolepis</taxon>
    </lineage>
</organism>
<evidence type="ECO:0000313" key="1">
    <source>
        <dbReference type="EMBL" id="VUZ39901.1"/>
    </source>
</evidence>
<name>A0A564XXZ2_HYMDI</name>
<protein>
    <submittedName>
        <fullName evidence="1">Uncharacterized protein</fullName>
    </submittedName>
</protein>
<dbReference type="EMBL" id="CABIJS010000022">
    <property type="protein sequence ID" value="VUZ39901.1"/>
    <property type="molecule type" value="Genomic_DNA"/>
</dbReference>
<evidence type="ECO:0000313" key="2">
    <source>
        <dbReference type="Proteomes" id="UP000321570"/>
    </source>
</evidence>
<keyword evidence="2" id="KW-1185">Reference proteome</keyword>
<feature type="non-terminal residue" evidence="1">
    <location>
        <position position="175"/>
    </location>
</feature>
<reference evidence="1 2" key="1">
    <citation type="submission" date="2019-07" db="EMBL/GenBank/DDBJ databases">
        <authorList>
            <person name="Jastrzebski P J."/>
            <person name="Paukszto L."/>
            <person name="Jastrzebski P J."/>
        </authorList>
    </citation>
    <scope>NUCLEOTIDE SEQUENCE [LARGE SCALE GENOMIC DNA]</scope>
    <source>
        <strain evidence="1 2">WMS-il1</strain>
    </source>
</reference>
<gene>
    <name evidence="1" type="ORF">WMSIL1_LOCUS977</name>
</gene>
<sequence length="175" mass="20243">MDAPYVRAIYELLKVPNSPTFDKYPPDIFQPLSGPFYQHLSLSSDPRSRHLAENGFSELKMYDEEIALYPPIKKGQVIVINKQTWLVENDVDMVDFMEALLRIYVEDNENELVFDDEEISMGPPENVTSLNSSRRIKLAEFQRPRIFLAFFVDVYRVLLDITKSCKNNGTLMQAS</sequence>
<dbReference type="AlphaFoldDB" id="A0A564XXZ2"/>
<dbReference type="Proteomes" id="UP000321570">
    <property type="component" value="Unassembled WGS sequence"/>
</dbReference>
<proteinExistence type="predicted"/>
<accession>A0A564XXZ2</accession>